<comment type="cofactor">
    <cofactor evidence="1 15">
        <name>heme</name>
        <dbReference type="ChEBI" id="CHEBI:30413"/>
    </cofactor>
</comment>
<evidence type="ECO:0000256" key="12">
    <source>
        <dbReference type="ARBA" id="ARBA00023033"/>
    </source>
</evidence>
<keyword evidence="7 15" id="KW-0479">Metal-binding</keyword>
<dbReference type="InterPro" id="IPR050476">
    <property type="entry name" value="Insect_CytP450_Detox"/>
</dbReference>
<keyword evidence="8" id="KW-0256">Endoplasmic reticulum</keyword>
<comment type="catalytic activity">
    <reaction evidence="14">
        <text>an organic molecule + reduced [NADPH--hemoprotein reductase] + O2 = an alcohol + oxidized [NADPH--hemoprotein reductase] + H2O + H(+)</text>
        <dbReference type="Rhea" id="RHEA:17149"/>
        <dbReference type="Rhea" id="RHEA-COMP:11964"/>
        <dbReference type="Rhea" id="RHEA-COMP:11965"/>
        <dbReference type="ChEBI" id="CHEBI:15377"/>
        <dbReference type="ChEBI" id="CHEBI:15378"/>
        <dbReference type="ChEBI" id="CHEBI:15379"/>
        <dbReference type="ChEBI" id="CHEBI:30879"/>
        <dbReference type="ChEBI" id="CHEBI:57618"/>
        <dbReference type="ChEBI" id="CHEBI:58210"/>
        <dbReference type="ChEBI" id="CHEBI:142491"/>
        <dbReference type="EC" id="1.14.14.1"/>
    </reaction>
</comment>
<evidence type="ECO:0000256" key="9">
    <source>
        <dbReference type="ARBA" id="ARBA00022848"/>
    </source>
</evidence>
<name>A0A068EVK6_HELAM</name>
<evidence type="ECO:0000256" key="5">
    <source>
        <dbReference type="ARBA" id="ARBA00012109"/>
    </source>
</evidence>
<dbReference type="GO" id="GO:0005506">
    <property type="term" value="F:iron ion binding"/>
    <property type="evidence" value="ECO:0007669"/>
    <property type="project" value="InterPro"/>
</dbReference>
<dbReference type="OrthoDB" id="2789670at2759"/>
<evidence type="ECO:0000256" key="8">
    <source>
        <dbReference type="ARBA" id="ARBA00022824"/>
    </source>
</evidence>
<dbReference type="InterPro" id="IPR001128">
    <property type="entry name" value="Cyt_P450"/>
</dbReference>
<dbReference type="EC" id="1.14.14.1" evidence="5"/>
<dbReference type="PANTHER" id="PTHR24292:SF45">
    <property type="entry name" value="CYTOCHROME P450 6G1-RELATED"/>
    <property type="match status" value="1"/>
</dbReference>
<evidence type="ECO:0000256" key="2">
    <source>
        <dbReference type="ARBA" id="ARBA00004174"/>
    </source>
</evidence>
<evidence type="ECO:0000256" key="11">
    <source>
        <dbReference type="ARBA" id="ARBA00023004"/>
    </source>
</evidence>
<dbReference type="Gene3D" id="1.10.630.10">
    <property type="entry name" value="Cytochrome P450"/>
    <property type="match status" value="1"/>
</dbReference>
<organism evidence="16">
    <name type="scientific">Helicoverpa armigera</name>
    <name type="common">Cotton bollworm</name>
    <name type="synonym">Heliothis armigera</name>
    <dbReference type="NCBI Taxonomy" id="29058"/>
    <lineage>
        <taxon>Eukaryota</taxon>
        <taxon>Metazoa</taxon>
        <taxon>Ecdysozoa</taxon>
        <taxon>Arthropoda</taxon>
        <taxon>Hexapoda</taxon>
        <taxon>Insecta</taxon>
        <taxon>Pterygota</taxon>
        <taxon>Neoptera</taxon>
        <taxon>Endopterygota</taxon>
        <taxon>Lepidoptera</taxon>
        <taxon>Glossata</taxon>
        <taxon>Ditrysia</taxon>
        <taxon>Noctuoidea</taxon>
        <taxon>Noctuidae</taxon>
        <taxon>Heliothinae</taxon>
        <taxon>Helicoverpa</taxon>
    </lineage>
</organism>
<gene>
    <name evidence="16" type="primary">CYP6AE12v1</name>
</gene>
<sequence>MITLLLSLVIPLIFFAIYITSKRKYEHWEKKKIPHLKPVPILGNFSEYILQKTYLGQVAQKICKKFPNEPFIGTYYGTEPALIVQDPELIKIVMTKDFYFFSGREVSDYSHKEMFTQNLFFTYGDRWKVLRQNLTPLFSSAKMKNMFHLIEKCSRVFEKVLDKETQKCDEIEVRALMAGFTMDCIGSCAFGVDTNVMEKTEDNIFRKIADLIFDIQGFRAFKNVARAIWPSVFYGLGFRAFPREIDNFFNNLMSGIFKGREYKPTNRNDFVDLVLKLSNNKTMTGDSLLNMKSDADKKVVLEVDEEMLVAQCVLFFAAGFETSSTTLSYALYELAMNPEAQEKALAEVDEYLRHHDNTLKYECVAGTPYLEACVDEALRLYPVLGLLTREVAEDYTFPSGLEVEKGLRVHLPVYHLHHHPEHFPDPEQFRPERFLAENKQNIKPYTYMPFGERPRICIGMRFARMQMAAGLITLLKKYRVELAPGMKRELVFEPGAIVTQPIGGIKLKFVERENWKERLLKTP</sequence>
<reference evidence="16" key="1">
    <citation type="journal article" date="2014" name="Insect Biochem. Mol. Biol.">
        <title>An independent occurrence of the chimeric P450 enzyme CYP337B3 of Helicoverpa armigera confers cypermethrin resistance in Pakistan.</title>
        <authorList>
            <person name="Rasool A."/>
            <person name="Joussen N."/>
            <person name="Lorenz S."/>
            <person name="Ellinger R."/>
            <person name="Schneider B."/>
            <person name="Khan S.A."/>
            <person name="Ashfaq M."/>
            <person name="Heckel D.G."/>
        </authorList>
    </citation>
    <scope>NUCLEOTIDE SEQUENCE</scope>
</reference>
<dbReference type="GO" id="GO:0005789">
    <property type="term" value="C:endoplasmic reticulum membrane"/>
    <property type="evidence" value="ECO:0007669"/>
    <property type="project" value="UniProtKB-SubCell"/>
</dbReference>
<keyword evidence="6 15" id="KW-0349">Heme</keyword>
<dbReference type="CDD" id="cd11056">
    <property type="entry name" value="CYP6-like"/>
    <property type="match status" value="1"/>
</dbReference>
<dbReference type="GO" id="GO:0016712">
    <property type="term" value="F:oxidoreductase activity, acting on paired donors, with incorporation or reduction of molecular oxygen, reduced flavin or flavoprotein as one donor, and incorporation of one atom of oxygen"/>
    <property type="evidence" value="ECO:0007669"/>
    <property type="project" value="UniProtKB-EC"/>
</dbReference>
<evidence type="ECO:0000256" key="3">
    <source>
        <dbReference type="ARBA" id="ARBA00004406"/>
    </source>
</evidence>
<keyword evidence="10" id="KW-0560">Oxidoreductase</keyword>
<evidence type="ECO:0000256" key="10">
    <source>
        <dbReference type="ARBA" id="ARBA00023002"/>
    </source>
</evidence>
<proteinExistence type="evidence at transcript level"/>
<evidence type="ECO:0000256" key="13">
    <source>
        <dbReference type="ARBA" id="ARBA00023136"/>
    </source>
</evidence>
<accession>A0A068EVK6</accession>
<dbReference type="FunFam" id="1.10.630.10:FF:000042">
    <property type="entry name" value="Cytochrome P450"/>
    <property type="match status" value="1"/>
</dbReference>
<protein>
    <recommendedName>
        <fullName evidence="5">unspecific monooxygenase</fullName>
        <ecNumber evidence="5">1.14.14.1</ecNumber>
    </recommendedName>
</protein>
<dbReference type="GO" id="GO:0020037">
    <property type="term" value="F:heme binding"/>
    <property type="evidence" value="ECO:0007669"/>
    <property type="project" value="InterPro"/>
</dbReference>
<comment type="similarity">
    <text evidence="4">Belongs to the cytochrome P450 family.</text>
</comment>
<comment type="subcellular location">
    <subcellularLocation>
        <location evidence="3">Endoplasmic reticulum membrane</location>
        <topology evidence="3">Peripheral membrane protein</topology>
    </subcellularLocation>
    <subcellularLocation>
        <location evidence="2">Microsome membrane</location>
        <topology evidence="2">Peripheral membrane protein</topology>
    </subcellularLocation>
</comment>
<evidence type="ECO:0000256" key="15">
    <source>
        <dbReference type="PIRSR" id="PIRSR602401-1"/>
    </source>
</evidence>
<dbReference type="EMBL" id="KM016736">
    <property type="protein sequence ID" value="AID54888.1"/>
    <property type="molecule type" value="mRNA"/>
</dbReference>
<evidence type="ECO:0000256" key="14">
    <source>
        <dbReference type="ARBA" id="ARBA00047827"/>
    </source>
</evidence>
<dbReference type="InterPro" id="IPR036396">
    <property type="entry name" value="Cyt_P450_sf"/>
</dbReference>
<dbReference type="SUPFAM" id="SSF48264">
    <property type="entry name" value="Cytochrome P450"/>
    <property type="match status" value="1"/>
</dbReference>
<evidence type="ECO:0000256" key="6">
    <source>
        <dbReference type="ARBA" id="ARBA00022617"/>
    </source>
</evidence>
<dbReference type="AlphaFoldDB" id="A0A068EVK6"/>
<evidence type="ECO:0000313" key="16">
    <source>
        <dbReference type="EMBL" id="AID54888.1"/>
    </source>
</evidence>
<evidence type="ECO:0000256" key="4">
    <source>
        <dbReference type="ARBA" id="ARBA00010617"/>
    </source>
</evidence>
<keyword evidence="12" id="KW-0503">Monooxygenase</keyword>
<evidence type="ECO:0000256" key="7">
    <source>
        <dbReference type="ARBA" id="ARBA00022723"/>
    </source>
</evidence>
<evidence type="ECO:0000256" key="1">
    <source>
        <dbReference type="ARBA" id="ARBA00001971"/>
    </source>
</evidence>
<feature type="binding site" description="axial binding residue" evidence="15">
    <location>
        <position position="457"/>
    </location>
    <ligand>
        <name>heme</name>
        <dbReference type="ChEBI" id="CHEBI:30413"/>
    </ligand>
    <ligandPart>
        <name>Fe</name>
        <dbReference type="ChEBI" id="CHEBI:18248"/>
    </ligandPart>
</feature>
<keyword evidence="9" id="KW-0492">Microsome</keyword>
<dbReference type="PANTHER" id="PTHR24292">
    <property type="entry name" value="CYTOCHROME P450"/>
    <property type="match status" value="1"/>
</dbReference>
<dbReference type="PRINTS" id="PR00385">
    <property type="entry name" value="P450"/>
</dbReference>
<dbReference type="PRINTS" id="PR00463">
    <property type="entry name" value="EP450I"/>
</dbReference>
<keyword evidence="11 15" id="KW-0408">Iron</keyword>
<keyword evidence="13" id="KW-0472">Membrane</keyword>
<dbReference type="InterPro" id="IPR002401">
    <property type="entry name" value="Cyt_P450_E_grp-I"/>
</dbReference>
<dbReference type="Pfam" id="PF00067">
    <property type="entry name" value="p450"/>
    <property type="match status" value="1"/>
</dbReference>